<protein>
    <submittedName>
        <fullName evidence="5">Low-density lipoprotein receptor-related protein 4</fullName>
    </submittedName>
</protein>
<dbReference type="PROSITE" id="PS01186">
    <property type="entry name" value="EGF_2"/>
    <property type="match status" value="1"/>
</dbReference>
<evidence type="ECO:0000256" key="1">
    <source>
        <dbReference type="ARBA" id="ARBA00023157"/>
    </source>
</evidence>
<dbReference type="SUPFAM" id="SSF57184">
    <property type="entry name" value="Growth factor receptor domain"/>
    <property type="match status" value="1"/>
</dbReference>
<dbReference type="InterPro" id="IPR009030">
    <property type="entry name" value="Growth_fac_rcpt_cys_sf"/>
</dbReference>
<evidence type="ECO:0000256" key="3">
    <source>
        <dbReference type="SAM" id="Phobius"/>
    </source>
</evidence>
<dbReference type="InterPro" id="IPR000436">
    <property type="entry name" value="Sushi_SCR_CCP_dom"/>
</dbReference>
<sequence length="1442" mass="157948">MICHLFTRGPVLRFTGLSLFNTRGTLPRYTGFLYLITRVPYFVTRGSPTSSHGVPYLVTDMGVLISRSADFFDTGFLESIPGTPTDIKNEIDASISGDPTSYTLLHDAYETDVTSMVNDPFEQNLFYLEKDTRSLYRMDNFDLKFEHPNRTITSVHAGVSESSTSIAFDWIRKVLYWVDNHHGWVCLQPAYTDDPTMFTVIIHSLSYPSAIALDAIVGKIFYFDLRSSSGRISSASLSGDLQKVITHRSLGFVSSMVADPTEQRLYVLDSERMVMESMTYFGNDRRSIRKLAGYNIMSMAITRDDVCVAEPNSYFVACFLKTDGSLNMFLSYWFNTPRATSYYDKAFLVTNETDICKDKGCEHICVSNGTSTHACLCKEGFTLNSDSRTCTEEHYLHASGVLVSNGTHICMSEMRSMSGGTLDPICIRANFSDVRHLAADASTNTVFYYDKAQSEISAHDIITGATTVLASAGNVTGLVYDWITKNLFWAEADIGDIRVVNVNDKASSVVYSNIRGLGPIAISPHNQSLFWMSQEFDGSVTVYAGSMDGSNTTVIVRPEDTFIPSAMYADPSTGRLFYLDFFTLVAINPDGSDPVVLYTSVMTSDLVIYKRYALWISDDDDFLYGTSYFNANKDTRLHDEEFGQVTALAVFDITLQKQELSVCSRVPNGGCDDICLPSDSGPVCKCSYGLTLKTDNKTCSSVPMTDNFLLISDIANYKLYQVSLTDGNNVTLLESEPSFYATGSAYNPADGRIYITDAASETIFSMLPNGSNRTTVVQFSGKVPERLAFDGSTRNVYYSVSDIFSFGADGYIGVYDPTKMVHKILVENLESPRGLAVFPSEGLLFVADYGSISSSIDSVWMDGTNRKNLVTDSDELVAPTGLTLDYANKKVYWVDNYNDDIHSCDLDGGQVTHFLTEPIGYLTDIVIQGDYLYYVGMNLPSVMKAEKATGNKMTYMSPTAELGALETVSVQPGDLQPVNSHCQNNNGGCSTFCLPIPFARSCGCEEGVLLLEDKMTCQGVKKECPRIIPFGSLVPDIDCFAIEGYKCRVTCSEGYRRNPAHTFDKMTCTSTGQWDYDVNTICEPVTCPQEIPNGQLSGGCDRSVNAVCSVQCNTDYTPGPTGSLVSCQRTGYWTPDSSTTCIPIVRCTPSVQNGMLSADCKVGSTCSITCNENHSLSSHVLSVHCRADGTVSVNPNTVCEPIKCPDLDNVLLESSCLSKAGTECGFTCKGGYTAVHQGRVACQPDSTWSMTSNELCQAVTCDETLPGTILSPGTTPKANMDFTFTCEDNLVKNNDVRSVRCMTTGSWSIKSSSLCTVASVTGTESQTSSANVGAGVGYGVLAMVALILVILAIGYFYYRSRRTSKARFVESPNVKFSGNNEFHNPTAHIDGTNISNPQYGITDSATNNPMTSDLHPYENLPEVKSMDLSEANGANTNPYHKF</sequence>
<dbReference type="GO" id="GO:0005886">
    <property type="term" value="C:plasma membrane"/>
    <property type="evidence" value="ECO:0007669"/>
    <property type="project" value="TreeGrafter"/>
</dbReference>
<feature type="domain" description="Sushi" evidence="4">
    <location>
        <begin position="1022"/>
        <end position="1084"/>
    </location>
</feature>
<dbReference type="GO" id="GO:0042813">
    <property type="term" value="F:Wnt receptor activity"/>
    <property type="evidence" value="ECO:0007669"/>
    <property type="project" value="TreeGrafter"/>
</dbReference>
<evidence type="ECO:0000313" key="6">
    <source>
        <dbReference type="Proteomes" id="UP000242188"/>
    </source>
</evidence>
<keyword evidence="5" id="KW-0675">Receptor</keyword>
<dbReference type="GO" id="GO:0060070">
    <property type="term" value="P:canonical Wnt signaling pathway"/>
    <property type="evidence" value="ECO:0007669"/>
    <property type="project" value="TreeGrafter"/>
</dbReference>
<comment type="caution">
    <text evidence="2">Lacks conserved residue(s) required for the propagation of feature annotation.</text>
</comment>
<dbReference type="PROSITE" id="PS50923">
    <property type="entry name" value="SUSHI"/>
    <property type="match status" value="2"/>
</dbReference>
<dbReference type="InterPro" id="IPR035976">
    <property type="entry name" value="Sushi/SCR/CCP_sf"/>
</dbReference>
<dbReference type="Gene3D" id="2.120.10.30">
    <property type="entry name" value="TolB, C-terminal domain"/>
    <property type="match status" value="3"/>
</dbReference>
<dbReference type="SUPFAM" id="SSF57535">
    <property type="entry name" value="Complement control module/SCR domain"/>
    <property type="match status" value="1"/>
</dbReference>
<gene>
    <name evidence="5" type="ORF">KP79_PYT04222</name>
</gene>
<dbReference type="InterPro" id="IPR050778">
    <property type="entry name" value="Cueball_EGF_LRP_Nidogen"/>
</dbReference>
<proteinExistence type="predicted"/>
<dbReference type="CDD" id="cd00033">
    <property type="entry name" value="CCP"/>
    <property type="match status" value="1"/>
</dbReference>
<dbReference type="SMART" id="SM00181">
    <property type="entry name" value="EGF"/>
    <property type="match status" value="3"/>
</dbReference>
<keyword evidence="1" id="KW-1015">Disulfide bond</keyword>
<keyword evidence="6" id="KW-1185">Reference proteome</keyword>
<keyword evidence="2" id="KW-0768">Sushi</keyword>
<keyword evidence="5" id="KW-0449">Lipoprotein</keyword>
<dbReference type="SUPFAM" id="SSF101898">
    <property type="entry name" value="NHL repeat"/>
    <property type="match status" value="1"/>
</dbReference>
<evidence type="ECO:0000256" key="2">
    <source>
        <dbReference type="PROSITE-ProRule" id="PRU00302"/>
    </source>
</evidence>
<dbReference type="GO" id="GO:0017147">
    <property type="term" value="F:Wnt-protein binding"/>
    <property type="evidence" value="ECO:0007669"/>
    <property type="project" value="TreeGrafter"/>
</dbReference>
<reference evidence="5 6" key="1">
    <citation type="journal article" date="2017" name="Nat. Ecol. Evol.">
        <title>Scallop genome provides insights into evolution of bilaterian karyotype and development.</title>
        <authorList>
            <person name="Wang S."/>
            <person name="Zhang J."/>
            <person name="Jiao W."/>
            <person name="Li J."/>
            <person name="Xun X."/>
            <person name="Sun Y."/>
            <person name="Guo X."/>
            <person name="Huan P."/>
            <person name="Dong B."/>
            <person name="Zhang L."/>
            <person name="Hu X."/>
            <person name="Sun X."/>
            <person name="Wang J."/>
            <person name="Zhao C."/>
            <person name="Wang Y."/>
            <person name="Wang D."/>
            <person name="Huang X."/>
            <person name="Wang R."/>
            <person name="Lv J."/>
            <person name="Li Y."/>
            <person name="Zhang Z."/>
            <person name="Liu B."/>
            <person name="Lu W."/>
            <person name="Hui Y."/>
            <person name="Liang J."/>
            <person name="Zhou Z."/>
            <person name="Hou R."/>
            <person name="Li X."/>
            <person name="Liu Y."/>
            <person name="Li H."/>
            <person name="Ning X."/>
            <person name="Lin Y."/>
            <person name="Zhao L."/>
            <person name="Xing Q."/>
            <person name="Dou J."/>
            <person name="Li Y."/>
            <person name="Mao J."/>
            <person name="Guo H."/>
            <person name="Dou H."/>
            <person name="Li T."/>
            <person name="Mu C."/>
            <person name="Jiang W."/>
            <person name="Fu Q."/>
            <person name="Fu X."/>
            <person name="Miao Y."/>
            <person name="Liu J."/>
            <person name="Yu Q."/>
            <person name="Li R."/>
            <person name="Liao H."/>
            <person name="Li X."/>
            <person name="Kong Y."/>
            <person name="Jiang Z."/>
            <person name="Chourrout D."/>
            <person name="Li R."/>
            <person name="Bao Z."/>
        </authorList>
    </citation>
    <scope>NUCLEOTIDE SEQUENCE [LARGE SCALE GENOMIC DNA]</scope>
    <source>
        <strain evidence="5 6">PY_sf001</strain>
    </source>
</reference>
<dbReference type="Pfam" id="PF00084">
    <property type="entry name" value="Sushi"/>
    <property type="match status" value="2"/>
</dbReference>
<keyword evidence="3" id="KW-0472">Membrane</keyword>
<dbReference type="Proteomes" id="UP000242188">
    <property type="component" value="Unassembled WGS sequence"/>
</dbReference>
<dbReference type="OrthoDB" id="382013at2759"/>
<accession>A0A210Q4Q4</accession>
<dbReference type="InterPro" id="IPR011042">
    <property type="entry name" value="6-blade_b-propeller_TolB-like"/>
</dbReference>
<dbReference type="SMART" id="SM00135">
    <property type="entry name" value="LY"/>
    <property type="match status" value="9"/>
</dbReference>
<dbReference type="Gene3D" id="2.10.70.10">
    <property type="entry name" value="Complement Module, domain 1"/>
    <property type="match status" value="1"/>
</dbReference>
<keyword evidence="3" id="KW-0812">Transmembrane</keyword>
<keyword evidence="3" id="KW-1133">Transmembrane helix</keyword>
<evidence type="ECO:0000313" key="5">
    <source>
        <dbReference type="EMBL" id="OWF43705.1"/>
    </source>
</evidence>
<feature type="domain" description="Sushi" evidence="4">
    <location>
        <begin position="1202"/>
        <end position="1258"/>
    </location>
</feature>
<feature type="transmembrane region" description="Helical" evidence="3">
    <location>
        <begin position="1336"/>
        <end position="1358"/>
    </location>
</feature>
<dbReference type="Pfam" id="PF14670">
    <property type="entry name" value="FXa_inhibition"/>
    <property type="match status" value="1"/>
</dbReference>
<evidence type="ECO:0000259" key="4">
    <source>
        <dbReference type="PROSITE" id="PS50923"/>
    </source>
</evidence>
<comment type="caution">
    <text evidence="5">The sequence shown here is derived from an EMBL/GenBank/DDBJ whole genome shotgun (WGS) entry which is preliminary data.</text>
</comment>
<dbReference type="PANTHER" id="PTHR46513">
    <property type="entry name" value="VITELLOGENIN RECEPTOR-LIKE PROTEIN-RELATED-RELATED"/>
    <property type="match status" value="1"/>
</dbReference>
<organism evidence="5 6">
    <name type="scientific">Mizuhopecten yessoensis</name>
    <name type="common">Japanese scallop</name>
    <name type="synonym">Patinopecten yessoensis</name>
    <dbReference type="NCBI Taxonomy" id="6573"/>
    <lineage>
        <taxon>Eukaryota</taxon>
        <taxon>Metazoa</taxon>
        <taxon>Spiralia</taxon>
        <taxon>Lophotrochozoa</taxon>
        <taxon>Mollusca</taxon>
        <taxon>Bivalvia</taxon>
        <taxon>Autobranchia</taxon>
        <taxon>Pteriomorphia</taxon>
        <taxon>Pectinida</taxon>
        <taxon>Pectinoidea</taxon>
        <taxon>Pectinidae</taxon>
        <taxon>Mizuhopecten</taxon>
    </lineage>
</organism>
<dbReference type="SMART" id="SM00032">
    <property type="entry name" value="CCP"/>
    <property type="match status" value="5"/>
</dbReference>
<dbReference type="SUPFAM" id="SSF63825">
    <property type="entry name" value="YWTD domain"/>
    <property type="match status" value="2"/>
</dbReference>
<dbReference type="SUPFAM" id="SSF57196">
    <property type="entry name" value="EGF/Laminin"/>
    <property type="match status" value="1"/>
</dbReference>
<dbReference type="InterPro" id="IPR000033">
    <property type="entry name" value="LDLR_classB_rpt"/>
</dbReference>
<name>A0A210Q4Q4_MIZYE</name>
<dbReference type="EMBL" id="NEDP02005024">
    <property type="protein sequence ID" value="OWF43705.1"/>
    <property type="molecule type" value="Genomic_DNA"/>
</dbReference>
<dbReference type="InterPro" id="IPR000742">
    <property type="entry name" value="EGF"/>
</dbReference>